<dbReference type="EMBL" id="JAAOAM010000059">
    <property type="protein sequence ID" value="KAF5552633.1"/>
    <property type="molecule type" value="Genomic_DNA"/>
</dbReference>
<comment type="caution">
    <text evidence="1">The sequence shown here is derived from an EMBL/GenBank/DDBJ whole genome shotgun (WGS) entry which is preliminary data.</text>
</comment>
<dbReference type="Proteomes" id="UP000522262">
    <property type="component" value="Unassembled WGS sequence"/>
</dbReference>
<sequence length="120" mass="13435">MDFDDIAKEIDDKLVTKIDIDPPIGWTNDFEAINGFEWVEEGSIAAIIEGFGLKGKPKPLFGNKGEQKDVIFQAGEKLYIYQPDSEDVLRIKDYTDLESLVSAINDSGYGELNIADPRYS</sequence>
<organism evidence="1 2">
    <name type="scientific">Fusarium mexicanum</name>
    <dbReference type="NCBI Taxonomy" id="751941"/>
    <lineage>
        <taxon>Eukaryota</taxon>
        <taxon>Fungi</taxon>
        <taxon>Dikarya</taxon>
        <taxon>Ascomycota</taxon>
        <taxon>Pezizomycotina</taxon>
        <taxon>Sordariomycetes</taxon>
        <taxon>Hypocreomycetidae</taxon>
        <taxon>Hypocreales</taxon>
        <taxon>Nectriaceae</taxon>
        <taxon>Fusarium</taxon>
        <taxon>Fusarium fujikuroi species complex</taxon>
    </lineage>
</organism>
<protein>
    <submittedName>
        <fullName evidence="1">Uncharacterized protein</fullName>
    </submittedName>
</protein>
<gene>
    <name evidence="1" type="ORF">FMEXI_2784</name>
</gene>
<dbReference type="AlphaFoldDB" id="A0A8H5JEA8"/>
<evidence type="ECO:0000313" key="1">
    <source>
        <dbReference type="EMBL" id="KAF5552633.1"/>
    </source>
</evidence>
<evidence type="ECO:0000313" key="2">
    <source>
        <dbReference type="Proteomes" id="UP000522262"/>
    </source>
</evidence>
<proteinExistence type="predicted"/>
<accession>A0A8H5JEA8</accession>
<reference evidence="1 2" key="1">
    <citation type="submission" date="2020-05" db="EMBL/GenBank/DDBJ databases">
        <title>Identification and distribution of gene clusters putatively required for synthesis of sphingolipid metabolism inhibitors in phylogenetically diverse species of the filamentous fungus Fusarium.</title>
        <authorList>
            <person name="Kim H.-S."/>
            <person name="Busman M."/>
            <person name="Brown D.W."/>
            <person name="Divon H."/>
            <person name="Uhlig S."/>
            <person name="Proctor R.H."/>
        </authorList>
    </citation>
    <scope>NUCLEOTIDE SEQUENCE [LARGE SCALE GENOMIC DNA]</scope>
    <source>
        <strain evidence="1 2">NRRL 53147</strain>
    </source>
</reference>
<name>A0A8H5JEA8_9HYPO</name>
<keyword evidence="2" id="KW-1185">Reference proteome</keyword>